<protein>
    <recommendedName>
        <fullName evidence="4">DUF2574 domain-containing protein</fullName>
    </recommendedName>
</protein>
<dbReference type="OrthoDB" id="6422476at2"/>
<comment type="caution">
    <text evidence="2">The sequence shown here is derived from an EMBL/GenBank/DDBJ whole genome shotgun (WGS) entry which is preliminary data.</text>
</comment>
<proteinExistence type="predicted"/>
<dbReference type="Proteomes" id="UP000245138">
    <property type="component" value="Unassembled WGS sequence"/>
</dbReference>
<evidence type="ECO:0000313" key="2">
    <source>
        <dbReference type="EMBL" id="PWC09863.1"/>
    </source>
</evidence>
<evidence type="ECO:0000313" key="3">
    <source>
        <dbReference type="Proteomes" id="UP000245138"/>
    </source>
</evidence>
<dbReference type="RefSeq" id="WP_109055821.1">
    <property type="nucleotide sequence ID" value="NZ_QDKJ01000017.1"/>
</dbReference>
<name>A0A2U1TKC1_9GAMM</name>
<feature type="chain" id="PRO_5015682370" description="DUF2574 domain-containing protein" evidence="1">
    <location>
        <begin position="21"/>
        <end position="90"/>
    </location>
</feature>
<gene>
    <name evidence="2" type="ORF">B4923_18440</name>
</gene>
<accession>A0A2U1TKC1</accession>
<dbReference type="AlphaFoldDB" id="A0A2U1TKC1"/>
<dbReference type="EMBL" id="QDKJ01000017">
    <property type="protein sequence ID" value="PWC09863.1"/>
    <property type="molecule type" value="Genomic_DNA"/>
</dbReference>
<feature type="signal peptide" evidence="1">
    <location>
        <begin position="1"/>
        <end position="20"/>
    </location>
</feature>
<keyword evidence="3" id="KW-1185">Reference proteome</keyword>
<sequence length="90" mass="9728">MKKALLYAGLLLAVCGPAYAGNNSGQINARLTILPSCGVELQDDQYQMQCNVASVPQPRITESRIPSERITTSAAVTANNVEIHLITVEW</sequence>
<evidence type="ECO:0000256" key="1">
    <source>
        <dbReference type="SAM" id="SignalP"/>
    </source>
</evidence>
<keyword evidence="1" id="KW-0732">Signal</keyword>
<organism evidence="2 3">
    <name type="scientific">Brenneria roseae subsp. americana</name>
    <dbReference type="NCBI Taxonomy" id="1508507"/>
    <lineage>
        <taxon>Bacteria</taxon>
        <taxon>Pseudomonadati</taxon>
        <taxon>Pseudomonadota</taxon>
        <taxon>Gammaproteobacteria</taxon>
        <taxon>Enterobacterales</taxon>
        <taxon>Pectobacteriaceae</taxon>
        <taxon>Brenneria</taxon>
    </lineage>
</organism>
<evidence type="ECO:0008006" key="4">
    <source>
        <dbReference type="Google" id="ProtNLM"/>
    </source>
</evidence>
<reference evidence="2 3" key="1">
    <citation type="submission" date="2018-04" db="EMBL/GenBank/DDBJ databases">
        <title>Brenneria corticis sp.nov.</title>
        <authorList>
            <person name="Li Y."/>
        </authorList>
    </citation>
    <scope>NUCLEOTIDE SEQUENCE [LARGE SCALE GENOMIC DNA]</scope>
    <source>
        <strain evidence="2 3">LMG 27715</strain>
    </source>
</reference>